<feature type="transmembrane region" description="Helical" evidence="1">
    <location>
        <begin position="83"/>
        <end position="104"/>
    </location>
</feature>
<dbReference type="RefSeq" id="WP_248824016.1">
    <property type="nucleotide sequence ID" value="NZ_JALKFT010000005.1"/>
</dbReference>
<feature type="transmembrane region" description="Helical" evidence="1">
    <location>
        <begin position="21"/>
        <end position="45"/>
    </location>
</feature>
<evidence type="ECO:0000313" key="2">
    <source>
        <dbReference type="EMBL" id="MCK9875591.1"/>
    </source>
</evidence>
<comment type="caution">
    <text evidence="2">The sequence shown here is derived from an EMBL/GenBank/DDBJ whole genome shotgun (WGS) entry which is preliminary data.</text>
</comment>
<dbReference type="EMBL" id="JALKFT010000005">
    <property type="protein sequence ID" value="MCK9875591.1"/>
    <property type="molecule type" value="Genomic_DNA"/>
</dbReference>
<gene>
    <name evidence="2" type="ORF">MXD59_07375</name>
</gene>
<name>A0ABT0JVN7_9ACTN</name>
<feature type="transmembrane region" description="Helical" evidence="1">
    <location>
        <begin position="125"/>
        <end position="157"/>
    </location>
</feature>
<protein>
    <submittedName>
        <fullName evidence="2">ABC transporter</fullName>
    </submittedName>
</protein>
<evidence type="ECO:0000313" key="3">
    <source>
        <dbReference type="Proteomes" id="UP001201873"/>
    </source>
</evidence>
<dbReference type="Proteomes" id="UP001201873">
    <property type="component" value="Unassembled WGS sequence"/>
</dbReference>
<organism evidence="2 3">
    <name type="scientific">Frankia umida</name>
    <dbReference type="NCBI Taxonomy" id="573489"/>
    <lineage>
        <taxon>Bacteria</taxon>
        <taxon>Bacillati</taxon>
        <taxon>Actinomycetota</taxon>
        <taxon>Actinomycetes</taxon>
        <taxon>Frankiales</taxon>
        <taxon>Frankiaceae</taxon>
        <taxon>Frankia</taxon>
    </lineage>
</organism>
<evidence type="ECO:0000256" key="1">
    <source>
        <dbReference type="SAM" id="Phobius"/>
    </source>
</evidence>
<proteinExistence type="predicted"/>
<accession>A0ABT0JVN7</accession>
<feature type="transmembrane region" description="Helical" evidence="1">
    <location>
        <begin position="177"/>
        <end position="199"/>
    </location>
</feature>
<keyword evidence="1" id="KW-1133">Transmembrane helix</keyword>
<keyword evidence="1" id="KW-0472">Membrane</keyword>
<sequence length="278" mass="28166">MNGVRSTWRSLRAELVKVWRPSTAVATGLLAALSVLSTVLILGLADDPAPGGGPPAPGSGDGAVGFTVTTTQLTAASGIARGFAGGSTFTGLLVFLVVAIAITLEYGQGTLRTLFLREPRRLGWLAGRMILTLALVAVALVAALVLSVAAAVVTAGIRGIDTSAWWSVDGARALATSYRNALLASAFFSVVGTALGVALRSTAVTLAAGVAWMFPLEHIIEASWNGAGRVFPGLVFDTVGQGGVADVSYGDALLVGTAYALGAAAVAALTLTRRDITS</sequence>
<feature type="transmembrane region" description="Helical" evidence="1">
    <location>
        <begin position="252"/>
        <end position="272"/>
    </location>
</feature>
<keyword evidence="1" id="KW-0812">Transmembrane</keyword>
<reference evidence="2 3" key="1">
    <citation type="submission" date="2022-04" db="EMBL/GenBank/DDBJ databases">
        <title>Genome diversity in the genus Frankia.</title>
        <authorList>
            <person name="Carlos-Shanley C."/>
            <person name="Hahn D."/>
        </authorList>
    </citation>
    <scope>NUCLEOTIDE SEQUENCE [LARGE SCALE GENOMIC DNA]</scope>
    <source>
        <strain evidence="2 3">Ag45/Mut15</strain>
    </source>
</reference>
<keyword evidence="3" id="KW-1185">Reference proteome</keyword>